<evidence type="ECO:0000256" key="1">
    <source>
        <dbReference type="SAM" id="MobiDB-lite"/>
    </source>
</evidence>
<evidence type="ECO:0000313" key="2">
    <source>
        <dbReference type="EMBL" id="KKA23138.1"/>
    </source>
</evidence>
<dbReference type="EMBL" id="LASV01000111">
    <property type="protein sequence ID" value="KKA23138.1"/>
    <property type="molecule type" value="Genomic_DNA"/>
</dbReference>
<accession>A0A0F4YZU3</accession>
<sequence>METFLPAKPLPVDWNQFGLILSHKPKGNPDDAYLSHEHVVWGDETGVQGRFRNNAGQVYRQFSEQLDNRLALGLDQTVPDVVCFTTGHSSLPVVGELKTLWVQDHKFNLTSAARERKLGQSQEEGSTGHSEIRHVHRHHPTKPLNEEVTLKVFDETFPGSVALLKFLDGTFIVVYPQGTHCLHLRDTIPTTFGGLLVSRATDNIAPAWIQTRLYHVLTPETIERAAPFVESGDQGLSKGPQKVKLYPGSRLMLQGPLFGQQPATSKTRRENLFQPSPGLLVCLDIRLPVSMITPVISLENRSCVVTNHRFKRASARTLLGSRQWTLKRLHVPGRLADAFENLANLPDIIKT</sequence>
<protein>
    <submittedName>
        <fullName evidence="2">Uncharacterized protein</fullName>
    </submittedName>
</protein>
<dbReference type="AlphaFoldDB" id="A0A0F4YZU3"/>
<keyword evidence="3" id="KW-1185">Reference proteome</keyword>
<organism evidence="2 3">
    <name type="scientific">Rasamsonia emersonii (strain ATCC 16479 / CBS 393.64 / IMI 116815)</name>
    <dbReference type="NCBI Taxonomy" id="1408163"/>
    <lineage>
        <taxon>Eukaryota</taxon>
        <taxon>Fungi</taxon>
        <taxon>Dikarya</taxon>
        <taxon>Ascomycota</taxon>
        <taxon>Pezizomycotina</taxon>
        <taxon>Eurotiomycetes</taxon>
        <taxon>Eurotiomycetidae</taxon>
        <taxon>Eurotiales</taxon>
        <taxon>Trichocomaceae</taxon>
        <taxon>Rasamsonia</taxon>
    </lineage>
</organism>
<dbReference type="OrthoDB" id="2156052at2759"/>
<reference evidence="2 3" key="1">
    <citation type="submission" date="2015-04" db="EMBL/GenBank/DDBJ databases">
        <authorList>
            <person name="Heijne W.H."/>
            <person name="Fedorova N.D."/>
            <person name="Nierman W.C."/>
            <person name="Vollebregt A.W."/>
            <person name="Zhao Z."/>
            <person name="Wu L."/>
            <person name="Kumar M."/>
            <person name="Stam H."/>
            <person name="van den Berg M.A."/>
            <person name="Pel H.J."/>
        </authorList>
    </citation>
    <scope>NUCLEOTIDE SEQUENCE [LARGE SCALE GENOMIC DNA]</scope>
    <source>
        <strain evidence="2 3">CBS 393.64</strain>
    </source>
</reference>
<proteinExistence type="predicted"/>
<dbReference type="RefSeq" id="XP_013329750.1">
    <property type="nucleotide sequence ID" value="XM_013474296.1"/>
</dbReference>
<name>A0A0F4YZU3_RASE3</name>
<comment type="caution">
    <text evidence="2">The sequence shown here is derived from an EMBL/GenBank/DDBJ whole genome shotgun (WGS) entry which is preliminary data.</text>
</comment>
<dbReference type="GeneID" id="25315215"/>
<gene>
    <name evidence="2" type="ORF">T310_2864</name>
</gene>
<dbReference type="Proteomes" id="UP000053958">
    <property type="component" value="Unassembled WGS sequence"/>
</dbReference>
<feature type="region of interest" description="Disordered" evidence="1">
    <location>
        <begin position="115"/>
        <end position="139"/>
    </location>
</feature>
<evidence type="ECO:0000313" key="3">
    <source>
        <dbReference type="Proteomes" id="UP000053958"/>
    </source>
</evidence>
<feature type="compositionally biased region" description="Polar residues" evidence="1">
    <location>
        <begin position="119"/>
        <end position="129"/>
    </location>
</feature>